<dbReference type="Gene3D" id="3.30.70.270">
    <property type="match status" value="1"/>
</dbReference>
<accession>A0A6A6QZ57</accession>
<sequence>FYRAYINNIIIYSKSLNNYIKYLRALFKALIMANIILKGPKSYLIYLFLTLLG</sequence>
<dbReference type="AlphaFoldDB" id="A0A6A6QZ57"/>
<dbReference type="EMBL" id="MU004187">
    <property type="protein sequence ID" value="KAF2497294.1"/>
    <property type="molecule type" value="Genomic_DNA"/>
</dbReference>
<dbReference type="OrthoDB" id="5423428at2759"/>
<protein>
    <recommendedName>
        <fullName evidence="3">Reverse transcriptase domain-containing protein</fullName>
    </recommendedName>
</protein>
<dbReference type="InterPro" id="IPR043128">
    <property type="entry name" value="Rev_trsase/Diguanyl_cyclase"/>
</dbReference>
<dbReference type="InterPro" id="IPR043502">
    <property type="entry name" value="DNA/RNA_pol_sf"/>
</dbReference>
<proteinExistence type="predicted"/>
<dbReference type="Proteomes" id="UP000799750">
    <property type="component" value="Unassembled WGS sequence"/>
</dbReference>
<feature type="non-terminal residue" evidence="1">
    <location>
        <position position="1"/>
    </location>
</feature>
<name>A0A6A6QZ57_9PEZI</name>
<organism evidence="1 2">
    <name type="scientific">Lophium mytilinum</name>
    <dbReference type="NCBI Taxonomy" id="390894"/>
    <lineage>
        <taxon>Eukaryota</taxon>
        <taxon>Fungi</taxon>
        <taxon>Dikarya</taxon>
        <taxon>Ascomycota</taxon>
        <taxon>Pezizomycotina</taxon>
        <taxon>Dothideomycetes</taxon>
        <taxon>Pleosporomycetidae</taxon>
        <taxon>Mytilinidiales</taxon>
        <taxon>Mytilinidiaceae</taxon>
        <taxon>Lophium</taxon>
    </lineage>
</organism>
<reference evidence="1" key="1">
    <citation type="journal article" date="2020" name="Stud. Mycol.">
        <title>101 Dothideomycetes genomes: a test case for predicting lifestyles and emergence of pathogens.</title>
        <authorList>
            <person name="Haridas S."/>
            <person name="Albert R."/>
            <person name="Binder M."/>
            <person name="Bloem J."/>
            <person name="Labutti K."/>
            <person name="Salamov A."/>
            <person name="Andreopoulos B."/>
            <person name="Baker S."/>
            <person name="Barry K."/>
            <person name="Bills G."/>
            <person name="Bluhm B."/>
            <person name="Cannon C."/>
            <person name="Castanera R."/>
            <person name="Culley D."/>
            <person name="Daum C."/>
            <person name="Ezra D."/>
            <person name="Gonzalez J."/>
            <person name="Henrissat B."/>
            <person name="Kuo A."/>
            <person name="Liang C."/>
            <person name="Lipzen A."/>
            <person name="Lutzoni F."/>
            <person name="Magnuson J."/>
            <person name="Mondo S."/>
            <person name="Nolan M."/>
            <person name="Ohm R."/>
            <person name="Pangilinan J."/>
            <person name="Park H.-J."/>
            <person name="Ramirez L."/>
            <person name="Alfaro M."/>
            <person name="Sun H."/>
            <person name="Tritt A."/>
            <person name="Yoshinaga Y."/>
            <person name="Zwiers L.-H."/>
            <person name="Turgeon B."/>
            <person name="Goodwin S."/>
            <person name="Spatafora J."/>
            <person name="Crous P."/>
            <person name="Grigoriev I."/>
        </authorList>
    </citation>
    <scope>NUCLEOTIDE SEQUENCE</scope>
    <source>
        <strain evidence="1">CBS 269.34</strain>
    </source>
</reference>
<evidence type="ECO:0000313" key="2">
    <source>
        <dbReference type="Proteomes" id="UP000799750"/>
    </source>
</evidence>
<evidence type="ECO:0008006" key="3">
    <source>
        <dbReference type="Google" id="ProtNLM"/>
    </source>
</evidence>
<dbReference type="SUPFAM" id="SSF56672">
    <property type="entry name" value="DNA/RNA polymerases"/>
    <property type="match status" value="1"/>
</dbReference>
<keyword evidence="2" id="KW-1185">Reference proteome</keyword>
<evidence type="ECO:0000313" key="1">
    <source>
        <dbReference type="EMBL" id="KAF2497294.1"/>
    </source>
</evidence>
<gene>
    <name evidence="1" type="ORF">BU16DRAFT_459208</name>
</gene>